<dbReference type="GO" id="GO:0016020">
    <property type="term" value="C:membrane"/>
    <property type="evidence" value="ECO:0007669"/>
    <property type="project" value="InterPro"/>
</dbReference>
<comment type="caution">
    <text evidence="3">The sequence shown here is derived from an EMBL/GenBank/DDBJ whole genome shotgun (WGS) entry which is preliminary data.</text>
</comment>
<feature type="domain" description="Signal transduction histidine kinase internal region" evidence="2">
    <location>
        <begin position="241"/>
        <end position="317"/>
    </location>
</feature>
<dbReference type="PANTHER" id="PTHR34220:SF7">
    <property type="entry name" value="SENSOR HISTIDINE KINASE YPDA"/>
    <property type="match status" value="1"/>
</dbReference>
<feature type="transmembrane region" description="Helical" evidence="1">
    <location>
        <begin position="101"/>
        <end position="122"/>
    </location>
</feature>
<dbReference type="Gene3D" id="3.30.565.10">
    <property type="entry name" value="Histidine kinase-like ATPase, C-terminal domain"/>
    <property type="match status" value="1"/>
</dbReference>
<keyword evidence="3" id="KW-0808">Transferase</keyword>
<dbReference type="EMBL" id="JACWMX010000004">
    <property type="protein sequence ID" value="MBD1393446.1"/>
    <property type="molecule type" value="Genomic_DNA"/>
</dbReference>
<evidence type="ECO:0000313" key="4">
    <source>
        <dbReference type="Proteomes" id="UP000619078"/>
    </source>
</evidence>
<dbReference type="SUPFAM" id="SSF55874">
    <property type="entry name" value="ATPase domain of HSP90 chaperone/DNA topoisomerase II/histidine kinase"/>
    <property type="match status" value="1"/>
</dbReference>
<dbReference type="Pfam" id="PF06580">
    <property type="entry name" value="His_kinase"/>
    <property type="match status" value="1"/>
</dbReference>
<dbReference type="Proteomes" id="UP000619078">
    <property type="component" value="Unassembled WGS sequence"/>
</dbReference>
<feature type="transmembrane region" description="Helical" evidence="1">
    <location>
        <begin position="166"/>
        <end position="188"/>
    </location>
</feature>
<feature type="transmembrane region" description="Helical" evidence="1">
    <location>
        <begin position="134"/>
        <end position="154"/>
    </location>
</feature>
<keyword evidence="1" id="KW-0472">Membrane</keyword>
<accession>A0A926S669</accession>
<sequence>MAINFYAIPRYWLTGKRLQFALAIIAALIITGLLFTIAQSYISNWIYSQYSPFAARVTLLSRGFSMATALLLLYGLYILIREVLLHLYKLQQVKHTLGAQIIREVIITLTIWLLILLPFWVLRFTAFFQIFGPIYLFVLPFCFCVYFLNIYWLVPRYKLSVNPNLAKYILSLLITGLFLGVIELSFLLQSARQWSLLAYIIFAWFPPFIISSIISWWVYFANEEKYKQLKTLKTALGASDANLQFLRSQINPHFLFNVLNTLYGTALSEKAEKTAEGIQKLGDMMRFMLHENTQDKIPLNREMEYLHNYIDLQNLRIALSENIEINANITDQYSGLNIAPMLLIPFIENAYKHGISFQHKSWINIGMQLTGNTLQLDVYNSLHADKDNDPERERSGIGLENVKQRLQLLYPGKHELVIRQNATEFFIHLTLQLS</sequence>
<reference evidence="3" key="1">
    <citation type="submission" date="2020-09" db="EMBL/GenBank/DDBJ databases">
        <title>Novel species of Mucilaginibacter isolated from a glacier on the Tibetan Plateau.</title>
        <authorList>
            <person name="Liu Q."/>
            <person name="Xin Y.-H."/>
        </authorList>
    </citation>
    <scope>NUCLEOTIDE SEQUENCE</scope>
    <source>
        <strain evidence="3">ZB1P21</strain>
    </source>
</reference>
<proteinExistence type="predicted"/>
<keyword evidence="3" id="KW-0418">Kinase</keyword>
<feature type="transmembrane region" description="Helical" evidence="1">
    <location>
        <begin position="194"/>
        <end position="220"/>
    </location>
</feature>
<organism evidence="3 4">
    <name type="scientific">Mucilaginibacter glaciei</name>
    <dbReference type="NCBI Taxonomy" id="2772109"/>
    <lineage>
        <taxon>Bacteria</taxon>
        <taxon>Pseudomonadati</taxon>
        <taxon>Bacteroidota</taxon>
        <taxon>Sphingobacteriia</taxon>
        <taxon>Sphingobacteriales</taxon>
        <taxon>Sphingobacteriaceae</taxon>
        <taxon>Mucilaginibacter</taxon>
    </lineage>
</organism>
<dbReference type="InterPro" id="IPR036890">
    <property type="entry name" value="HATPase_C_sf"/>
</dbReference>
<keyword evidence="1" id="KW-0812">Transmembrane</keyword>
<gene>
    <name evidence="3" type="ORF">IDJ76_10075</name>
</gene>
<dbReference type="PANTHER" id="PTHR34220">
    <property type="entry name" value="SENSOR HISTIDINE KINASE YPDA"/>
    <property type="match status" value="1"/>
</dbReference>
<dbReference type="InterPro" id="IPR050640">
    <property type="entry name" value="Bact_2-comp_sensor_kinase"/>
</dbReference>
<feature type="transmembrane region" description="Helical" evidence="1">
    <location>
        <begin position="62"/>
        <end position="80"/>
    </location>
</feature>
<dbReference type="InterPro" id="IPR010559">
    <property type="entry name" value="Sig_transdc_His_kin_internal"/>
</dbReference>
<protein>
    <submittedName>
        <fullName evidence="3">Histidine kinase</fullName>
    </submittedName>
</protein>
<name>A0A926S669_9SPHI</name>
<evidence type="ECO:0000256" key="1">
    <source>
        <dbReference type="SAM" id="Phobius"/>
    </source>
</evidence>
<dbReference type="AlphaFoldDB" id="A0A926S669"/>
<dbReference type="GO" id="GO:0000155">
    <property type="term" value="F:phosphorelay sensor kinase activity"/>
    <property type="evidence" value="ECO:0007669"/>
    <property type="project" value="InterPro"/>
</dbReference>
<evidence type="ECO:0000259" key="2">
    <source>
        <dbReference type="Pfam" id="PF06580"/>
    </source>
</evidence>
<keyword evidence="1" id="KW-1133">Transmembrane helix</keyword>
<feature type="transmembrane region" description="Helical" evidence="1">
    <location>
        <begin position="20"/>
        <end position="42"/>
    </location>
</feature>
<keyword evidence="4" id="KW-1185">Reference proteome</keyword>
<evidence type="ECO:0000313" key="3">
    <source>
        <dbReference type="EMBL" id="MBD1393446.1"/>
    </source>
</evidence>